<proteinExistence type="predicted"/>
<dbReference type="EMBL" id="GGFL01008235">
    <property type="protein sequence ID" value="MBW72413.1"/>
    <property type="molecule type" value="Transcribed_RNA"/>
</dbReference>
<dbReference type="AlphaFoldDB" id="A0A2M4D4D1"/>
<evidence type="ECO:0000313" key="1">
    <source>
        <dbReference type="EMBL" id="MBW72413.1"/>
    </source>
</evidence>
<accession>A0A2M4D4D1</accession>
<organism evidence="1">
    <name type="scientific">Anopheles darlingi</name>
    <name type="common">Mosquito</name>
    <dbReference type="NCBI Taxonomy" id="43151"/>
    <lineage>
        <taxon>Eukaryota</taxon>
        <taxon>Metazoa</taxon>
        <taxon>Ecdysozoa</taxon>
        <taxon>Arthropoda</taxon>
        <taxon>Hexapoda</taxon>
        <taxon>Insecta</taxon>
        <taxon>Pterygota</taxon>
        <taxon>Neoptera</taxon>
        <taxon>Endopterygota</taxon>
        <taxon>Diptera</taxon>
        <taxon>Nematocera</taxon>
        <taxon>Culicoidea</taxon>
        <taxon>Culicidae</taxon>
        <taxon>Anophelinae</taxon>
        <taxon>Anopheles</taxon>
    </lineage>
</organism>
<sequence>MFSLTCLRYHVSVIKLVLFYCTWLKPLVSRNILIKLNKHPHTLTHTHKHTIPFTISIRLSQFLSVPAPFVCANMITRDQ</sequence>
<name>A0A2M4D4D1_ANODA</name>
<reference evidence="1" key="1">
    <citation type="submission" date="2018-01" db="EMBL/GenBank/DDBJ databases">
        <title>An insight into the sialome of Amazonian anophelines.</title>
        <authorList>
            <person name="Ribeiro J.M."/>
            <person name="Scarpassa V."/>
            <person name="Calvo E."/>
        </authorList>
    </citation>
    <scope>NUCLEOTIDE SEQUENCE</scope>
</reference>
<protein>
    <submittedName>
        <fullName evidence="1">Putative secreted protein</fullName>
    </submittedName>
</protein>